<evidence type="ECO:0000313" key="1">
    <source>
        <dbReference type="EMBL" id="RAL25975.1"/>
    </source>
</evidence>
<dbReference type="OrthoDB" id="2966171at2"/>
<dbReference type="InterPro" id="IPR036294">
    <property type="entry name" value="Rbstp2229-like_sf"/>
</dbReference>
<proteinExistence type="predicted"/>
<keyword evidence="2" id="KW-1185">Reference proteome</keyword>
<dbReference type="Pfam" id="PF08968">
    <property type="entry name" value="DUF1885"/>
    <property type="match status" value="1"/>
</dbReference>
<dbReference type="Gene3D" id="1.20.5.850">
    <property type="entry name" value="Rbstp2229 protein"/>
    <property type="match status" value="1"/>
</dbReference>
<comment type="caution">
    <text evidence="1">The sequence shown here is derived from an EMBL/GenBank/DDBJ whole genome shotgun (WGS) entry which is preliminary data.</text>
</comment>
<reference evidence="1 2" key="1">
    <citation type="submission" date="2018-06" db="EMBL/GenBank/DDBJ databases">
        <title>Thermoflavimicrobium daqus sp. nov., a thermophilic microbe isolated from Moutai-flavour Daqu.</title>
        <authorList>
            <person name="Wang X."/>
            <person name="Zhou H."/>
        </authorList>
    </citation>
    <scope>NUCLEOTIDE SEQUENCE [LARGE SCALE GENOMIC DNA]</scope>
    <source>
        <strain evidence="1 2">FBKL4.011</strain>
    </source>
</reference>
<reference evidence="1 2" key="2">
    <citation type="submission" date="2018-06" db="EMBL/GenBank/DDBJ databases">
        <authorList>
            <person name="Zhirakovskaya E."/>
        </authorList>
    </citation>
    <scope>NUCLEOTIDE SEQUENCE [LARGE SCALE GENOMIC DNA]</scope>
    <source>
        <strain evidence="1 2">FBKL4.011</strain>
    </source>
</reference>
<dbReference type="RefSeq" id="WP_113658589.1">
    <property type="nucleotide sequence ID" value="NZ_KZ845665.1"/>
</dbReference>
<sequence length="138" mass="16063">MSKSAYIKLVEGSKQSEITLDDVKKLLAYYKEMTAYTGQQLGWDYQQAAFPYTIEEKEQDGIQYLMLKGIEPSQYYYLLIGVSQEKDTGYHYIQLVLPDRATHGDCTKANEYSRFLAKQLEAQLQLLNGRTMYFNTRK</sequence>
<dbReference type="Gene3D" id="3.30.310.120">
    <property type="entry name" value="Rbstp2229 like protein"/>
    <property type="match status" value="1"/>
</dbReference>
<gene>
    <name evidence="1" type="ORF">DL897_07880</name>
</gene>
<evidence type="ECO:0000313" key="2">
    <source>
        <dbReference type="Proteomes" id="UP000251213"/>
    </source>
</evidence>
<protein>
    <recommendedName>
        <fullName evidence="3">DUF1885 family protein</fullName>
    </recommendedName>
</protein>
<organism evidence="1 2">
    <name type="scientific">Thermoflavimicrobium daqui</name>
    <dbReference type="NCBI Taxonomy" id="2137476"/>
    <lineage>
        <taxon>Bacteria</taxon>
        <taxon>Bacillati</taxon>
        <taxon>Bacillota</taxon>
        <taxon>Bacilli</taxon>
        <taxon>Bacillales</taxon>
        <taxon>Thermoactinomycetaceae</taxon>
        <taxon>Thermoflavimicrobium</taxon>
    </lineage>
</organism>
<dbReference type="InterPro" id="IPR015062">
    <property type="entry name" value="DUF1885"/>
</dbReference>
<name>A0A364K6N9_9BACL</name>
<dbReference type="EMBL" id="QJKK01000003">
    <property type="protein sequence ID" value="RAL25975.1"/>
    <property type="molecule type" value="Genomic_DNA"/>
</dbReference>
<dbReference type="Proteomes" id="UP000251213">
    <property type="component" value="Unassembled WGS sequence"/>
</dbReference>
<dbReference type="SUPFAM" id="SSF111171">
    <property type="entry name" value="Rbstp2229 protein"/>
    <property type="match status" value="1"/>
</dbReference>
<accession>A0A364K6N9</accession>
<dbReference type="AlphaFoldDB" id="A0A364K6N9"/>
<evidence type="ECO:0008006" key="3">
    <source>
        <dbReference type="Google" id="ProtNLM"/>
    </source>
</evidence>